<evidence type="ECO:0000313" key="2">
    <source>
        <dbReference type="EMBL" id="GDY29119.1"/>
    </source>
</evidence>
<dbReference type="EMBL" id="BJFL01000002">
    <property type="protein sequence ID" value="GDY29119.1"/>
    <property type="molecule type" value="Genomic_DNA"/>
</dbReference>
<organism evidence="2 3">
    <name type="scientific">Gandjariella thermophila</name>
    <dbReference type="NCBI Taxonomy" id="1931992"/>
    <lineage>
        <taxon>Bacteria</taxon>
        <taxon>Bacillati</taxon>
        <taxon>Actinomycetota</taxon>
        <taxon>Actinomycetes</taxon>
        <taxon>Pseudonocardiales</taxon>
        <taxon>Pseudonocardiaceae</taxon>
        <taxon>Gandjariella</taxon>
    </lineage>
</organism>
<dbReference type="RefSeq" id="WP_137812277.1">
    <property type="nucleotide sequence ID" value="NZ_BJFL01000002.1"/>
</dbReference>
<feature type="domain" description="Core" evidence="1">
    <location>
        <begin position="2"/>
        <end position="87"/>
    </location>
</feature>
<name>A0A4D4J3B4_9PSEU</name>
<dbReference type="Proteomes" id="UP000298860">
    <property type="component" value="Unassembled WGS sequence"/>
</dbReference>
<dbReference type="SUPFAM" id="SSF89360">
    <property type="entry name" value="HesB-like domain"/>
    <property type="match status" value="1"/>
</dbReference>
<keyword evidence="3" id="KW-1185">Reference proteome</keyword>
<dbReference type="OrthoDB" id="4554527at2"/>
<evidence type="ECO:0000313" key="3">
    <source>
        <dbReference type="Proteomes" id="UP000298860"/>
    </source>
</evidence>
<accession>A0A4D4J3B4</accession>
<comment type="caution">
    <text evidence="2">The sequence shown here is derived from an EMBL/GenBank/DDBJ whole genome shotgun (WGS) entry which is preliminary data.</text>
</comment>
<dbReference type="Pfam" id="PF01521">
    <property type="entry name" value="Fe-S_biosyn"/>
    <property type="match status" value="1"/>
</dbReference>
<dbReference type="AlphaFoldDB" id="A0A4D4J3B4"/>
<dbReference type="InterPro" id="IPR035903">
    <property type="entry name" value="HesB-like_dom_sf"/>
</dbReference>
<dbReference type="InterPro" id="IPR000361">
    <property type="entry name" value="ATAP_core_dom"/>
</dbReference>
<sequence>MLTVTDAAAEAINALSEAEGKGENGGLRFAVHAESEEGATLAVSVAAEPTDGDEVVTGNQGAQVFLDPQAALYLSDKVLDVQPDEQGQLNFAVVDQG</sequence>
<protein>
    <submittedName>
        <fullName evidence="2">Iron-sulfur cluster biosynthesis protein</fullName>
    </submittedName>
</protein>
<reference evidence="3" key="1">
    <citation type="submission" date="2019-04" db="EMBL/GenBank/DDBJ databases">
        <title>Draft genome sequence of Pseudonocardiaceae bacterium SL3-2-4.</title>
        <authorList>
            <person name="Ningsih F."/>
            <person name="Yokota A."/>
            <person name="Sakai Y."/>
            <person name="Nanatani K."/>
            <person name="Yabe S."/>
            <person name="Oetari A."/>
            <person name="Sjamsuridzal W."/>
        </authorList>
    </citation>
    <scope>NUCLEOTIDE SEQUENCE [LARGE SCALE GENOMIC DNA]</scope>
    <source>
        <strain evidence="3">SL3-2-4</strain>
    </source>
</reference>
<gene>
    <name evidence="2" type="ORF">GTS_07520</name>
</gene>
<dbReference type="Gene3D" id="2.60.300.12">
    <property type="entry name" value="HesB-like domain"/>
    <property type="match status" value="1"/>
</dbReference>
<proteinExistence type="predicted"/>
<evidence type="ECO:0000259" key="1">
    <source>
        <dbReference type="Pfam" id="PF01521"/>
    </source>
</evidence>